<sequence>MVVDETAIPAILRSSRARQQFIFSLLKCCKSVRNLAKIHAQIVVSGFNQKNYILVNLLSLYISFGFLGSAQKVFGDVSVPSTTVWNQIIRGHARSKSAQESFELFKRMAAAEVEADGFTYSFLLSACARSRLLREGEQIHGRVLASGYYSNTYVRVNLVNFYANGGGDFGLESARYMFDEMLDRNVVSWNSLLKGYVRRGDFDGARKVFDEMPERNVQSWTTMVAGFAQNGHCKLALSLFSQMGRAGVALDQVALVAALSACAELGDLTLGKWIHRYIQKTWQSRNWPVLVSLFNSLIHMYASCGEMDKAYKVFEEMPQRNTVSWSSVITGFAKQGRGEEAIRIFQLMLCSGETEVRPDEITFIGVLTACSHAGLIDDAFRLFKSMHDTFGVSPQIEHYGCMVDLLSRAGLLSEASSLIESMPMKPNNAVWGALLSGCRAHKNYEIASHAAKKLAFGTDPDNQAAGYFMLLANVYAADKRWQDTATLRQSMLELGVKKPAGRSWIQMNQVVHDFVAGDETHKDVSLIYEMLRNLTRQARMESCKSETISEALVACRSSS</sequence>
<dbReference type="Pfam" id="PF13041">
    <property type="entry name" value="PPR_2"/>
    <property type="match status" value="3"/>
</dbReference>
<evidence type="ECO:0000313" key="3">
    <source>
        <dbReference type="Proteomes" id="UP000504603"/>
    </source>
</evidence>
<dbReference type="InterPro" id="IPR046848">
    <property type="entry name" value="E_motif"/>
</dbReference>
<organism evidence="3 4">
    <name type="scientific">Momordica charantia</name>
    <name type="common">Bitter gourd</name>
    <name type="synonym">Balsam pear</name>
    <dbReference type="NCBI Taxonomy" id="3673"/>
    <lineage>
        <taxon>Eukaryota</taxon>
        <taxon>Viridiplantae</taxon>
        <taxon>Streptophyta</taxon>
        <taxon>Embryophyta</taxon>
        <taxon>Tracheophyta</taxon>
        <taxon>Spermatophyta</taxon>
        <taxon>Magnoliopsida</taxon>
        <taxon>eudicotyledons</taxon>
        <taxon>Gunneridae</taxon>
        <taxon>Pentapetalae</taxon>
        <taxon>rosids</taxon>
        <taxon>fabids</taxon>
        <taxon>Cucurbitales</taxon>
        <taxon>Cucurbitaceae</taxon>
        <taxon>Momordiceae</taxon>
        <taxon>Momordica</taxon>
    </lineage>
</organism>
<dbReference type="PANTHER" id="PTHR47926">
    <property type="entry name" value="PENTATRICOPEPTIDE REPEAT-CONTAINING PROTEIN"/>
    <property type="match status" value="1"/>
</dbReference>
<dbReference type="InterPro" id="IPR002885">
    <property type="entry name" value="PPR_rpt"/>
</dbReference>
<reference evidence="4" key="1">
    <citation type="submission" date="2025-08" db="UniProtKB">
        <authorList>
            <consortium name="RefSeq"/>
        </authorList>
    </citation>
    <scope>IDENTIFICATION</scope>
    <source>
        <strain evidence="4">OHB3-1</strain>
    </source>
</reference>
<dbReference type="OrthoDB" id="185373at2759"/>
<dbReference type="PROSITE" id="PS51375">
    <property type="entry name" value="PPR"/>
    <property type="match status" value="5"/>
</dbReference>
<protein>
    <submittedName>
        <fullName evidence="4">Pentatricopeptide repeat-containing protein At5g66520-like</fullName>
    </submittedName>
</protein>
<feature type="repeat" description="PPR" evidence="2">
    <location>
        <begin position="185"/>
        <end position="219"/>
    </location>
</feature>
<feature type="repeat" description="PPR" evidence="2">
    <location>
        <begin position="81"/>
        <end position="115"/>
    </location>
</feature>
<keyword evidence="1" id="KW-0677">Repeat</keyword>
<dbReference type="GO" id="GO:0009451">
    <property type="term" value="P:RNA modification"/>
    <property type="evidence" value="ECO:0007669"/>
    <property type="project" value="InterPro"/>
</dbReference>
<dbReference type="GO" id="GO:0003723">
    <property type="term" value="F:RNA binding"/>
    <property type="evidence" value="ECO:0007669"/>
    <property type="project" value="InterPro"/>
</dbReference>
<proteinExistence type="predicted"/>
<dbReference type="Gene3D" id="1.25.40.10">
    <property type="entry name" value="Tetratricopeptide repeat domain"/>
    <property type="match status" value="4"/>
</dbReference>
<dbReference type="Pfam" id="PF12854">
    <property type="entry name" value="PPR_1"/>
    <property type="match status" value="1"/>
</dbReference>
<feature type="repeat" description="PPR" evidence="2">
    <location>
        <begin position="116"/>
        <end position="150"/>
    </location>
</feature>
<dbReference type="InterPro" id="IPR046960">
    <property type="entry name" value="PPR_At4g14850-like_plant"/>
</dbReference>
<evidence type="ECO:0000256" key="2">
    <source>
        <dbReference type="PROSITE-ProRule" id="PRU00708"/>
    </source>
</evidence>
<dbReference type="NCBIfam" id="TIGR00756">
    <property type="entry name" value="PPR"/>
    <property type="match status" value="5"/>
</dbReference>
<dbReference type="KEGG" id="mcha:111008579"/>
<accession>A0A6J1C713</accession>
<dbReference type="PANTHER" id="PTHR47926:SF526">
    <property type="entry name" value="PENTACOTRIPEPTIDE-REPEAT REGION OF PRORP DOMAIN-CONTAINING PROTEIN"/>
    <property type="match status" value="1"/>
</dbReference>
<evidence type="ECO:0000256" key="1">
    <source>
        <dbReference type="ARBA" id="ARBA00022737"/>
    </source>
</evidence>
<dbReference type="RefSeq" id="XP_022137012.1">
    <property type="nucleotide sequence ID" value="XM_022281320.1"/>
</dbReference>
<dbReference type="Pfam" id="PF20431">
    <property type="entry name" value="E_motif"/>
    <property type="match status" value="1"/>
</dbReference>
<gene>
    <name evidence="4" type="primary">LOC111008579</name>
</gene>
<dbReference type="Proteomes" id="UP000504603">
    <property type="component" value="Unplaced"/>
</dbReference>
<feature type="repeat" description="PPR" evidence="2">
    <location>
        <begin position="321"/>
        <end position="355"/>
    </location>
</feature>
<dbReference type="FunFam" id="1.25.40.10:FF:000184">
    <property type="entry name" value="Pentatricopeptide repeat-containing protein, chloroplastic"/>
    <property type="match status" value="1"/>
</dbReference>
<dbReference type="FunFam" id="1.25.40.10:FF:000348">
    <property type="entry name" value="Pentatricopeptide repeat-containing protein chloroplastic"/>
    <property type="match status" value="1"/>
</dbReference>
<feature type="unsure residue" description="D or N" evidence="4">
    <location>
        <position position="459"/>
    </location>
</feature>
<feature type="repeat" description="PPR" evidence="2">
    <location>
        <begin position="290"/>
        <end position="320"/>
    </location>
</feature>
<evidence type="ECO:0000313" key="4">
    <source>
        <dbReference type="RefSeq" id="XP_022137012.1"/>
    </source>
</evidence>
<dbReference type="AlphaFoldDB" id="A0A6J1C713"/>
<dbReference type="Pfam" id="PF01535">
    <property type="entry name" value="PPR"/>
    <property type="match status" value="2"/>
</dbReference>
<dbReference type="InterPro" id="IPR011990">
    <property type="entry name" value="TPR-like_helical_dom_sf"/>
</dbReference>
<keyword evidence="3" id="KW-1185">Reference proteome</keyword>
<name>A0A6J1C713_MOMCH</name>